<protein>
    <submittedName>
        <fullName evidence="1">Uncharacterized protein</fullName>
    </submittedName>
</protein>
<proteinExistence type="predicted"/>
<name>A0ACB8TTS5_9APHY</name>
<evidence type="ECO:0000313" key="1">
    <source>
        <dbReference type="EMBL" id="KAI0085274.1"/>
    </source>
</evidence>
<gene>
    <name evidence="1" type="ORF">BDY19DRAFT_967127</name>
</gene>
<comment type="caution">
    <text evidence="1">The sequence shown here is derived from an EMBL/GenBank/DDBJ whole genome shotgun (WGS) entry which is preliminary data.</text>
</comment>
<organism evidence="1 2">
    <name type="scientific">Irpex rosettiformis</name>
    <dbReference type="NCBI Taxonomy" id="378272"/>
    <lineage>
        <taxon>Eukaryota</taxon>
        <taxon>Fungi</taxon>
        <taxon>Dikarya</taxon>
        <taxon>Basidiomycota</taxon>
        <taxon>Agaricomycotina</taxon>
        <taxon>Agaricomycetes</taxon>
        <taxon>Polyporales</taxon>
        <taxon>Irpicaceae</taxon>
        <taxon>Irpex</taxon>
    </lineage>
</organism>
<dbReference type="EMBL" id="MU274933">
    <property type="protein sequence ID" value="KAI0085274.1"/>
    <property type="molecule type" value="Genomic_DNA"/>
</dbReference>
<evidence type="ECO:0000313" key="2">
    <source>
        <dbReference type="Proteomes" id="UP001055072"/>
    </source>
</evidence>
<reference evidence="1" key="1">
    <citation type="journal article" date="2021" name="Environ. Microbiol.">
        <title>Gene family expansions and transcriptome signatures uncover fungal adaptations to wood decay.</title>
        <authorList>
            <person name="Hage H."/>
            <person name="Miyauchi S."/>
            <person name="Viragh M."/>
            <person name="Drula E."/>
            <person name="Min B."/>
            <person name="Chaduli D."/>
            <person name="Navarro D."/>
            <person name="Favel A."/>
            <person name="Norest M."/>
            <person name="Lesage-Meessen L."/>
            <person name="Balint B."/>
            <person name="Merenyi Z."/>
            <person name="de Eugenio L."/>
            <person name="Morin E."/>
            <person name="Martinez A.T."/>
            <person name="Baldrian P."/>
            <person name="Stursova M."/>
            <person name="Martinez M.J."/>
            <person name="Novotny C."/>
            <person name="Magnuson J.K."/>
            <person name="Spatafora J.W."/>
            <person name="Maurice S."/>
            <person name="Pangilinan J."/>
            <person name="Andreopoulos W."/>
            <person name="LaButti K."/>
            <person name="Hundley H."/>
            <person name="Na H."/>
            <person name="Kuo A."/>
            <person name="Barry K."/>
            <person name="Lipzen A."/>
            <person name="Henrissat B."/>
            <person name="Riley R."/>
            <person name="Ahrendt S."/>
            <person name="Nagy L.G."/>
            <person name="Grigoriev I.V."/>
            <person name="Martin F."/>
            <person name="Rosso M.N."/>
        </authorList>
    </citation>
    <scope>NUCLEOTIDE SEQUENCE</scope>
    <source>
        <strain evidence="1">CBS 384.51</strain>
    </source>
</reference>
<keyword evidence="2" id="KW-1185">Reference proteome</keyword>
<accession>A0ACB8TTS5</accession>
<dbReference type="Proteomes" id="UP001055072">
    <property type="component" value="Unassembled WGS sequence"/>
</dbReference>
<sequence length="723" mass="79206">MSRSRRPEDLSLVELNPDKPGVGEYSPYFQRELSYSNGSFSSVKDSYDVSITPTTAVEDNSKSQVLLPLVRGNNAHVTSRKRIFIPIIILWLSALLPALMGALFYASLGFEASHGTFYPNGTYVRPLNEGIMFGDERSFLSTHFSPLLLSSISSSLIGVLSPAVMGLTGYHLALYWLRSSATRSGRNPTPMQYYHTLDLVSNASPMAYLRLLIYVTKQGWSRWKSTRRRHLRISKMLLVAGGAMFTILTLDLAIRIIDVVLHSQIVSTIMVTPNDIPMTFPANAVIKAGCEDPIVNVCGVVNRTNEASLGGLNQSTVFRVYEHGSDDLDRQDSIAFIGPVDPPSNLKIEARTLVASTHCEVYHPECYVKDESPRVCGPTLSSNLTETPELDSWNQLAWTAGFNTTDWQMRLQAYITVKGNLTVPGANPPYSLSSGSNANPFTTASFGCFPNYGNIPYSDTNMSYQTPFINWWTYGAGIGNKPYQLCSVSLCNTTVYDARYKLSNGRLTLDNSSLTLANASAAVAVSGAGMFLGTDDTLFYQWGPRFIDDQMQIDLSNAGNTYGNSTSQFSAAWAQAFSNRYLGWSAGMVELADHPAELFRQQLALSIPVATTYLFTVLHFVYALGIFLLGISCLVVARGDGSFRTDLDASVQRLADTSTLVKELAAKSLHDQEMEDGKMGGRFAPGQSDLAGDPGTLYADSEVSVGLRRRADGTLGLGFRREI</sequence>